<dbReference type="EMBL" id="VNHS01000017">
    <property type="protein sequence ID" value="TYP68903.1"/>
    <property type="molecule type" value="Genomic_DNA"/>
</dbReference>
<name>A0A5S5BTI4_9BACL</name>
<organism evidence="1 2">
    <name type="scientific">Paenibacillus methanolicus</name>
    <dbReference type="NCBI Taxonomy" id="582686"/>
    <lineage>
        <taxon>Bacteria</taxon>
        <taxon>Bacillati</taxon>
        <taxon>Bacillota</taxon>
        <taxon>Bacilli</taxon>
        <taxon>Bacillales</taxon>
        <taxon>Paenibacillaceae</taxon>
        <taxon>Paenibacillus</taxon>
    </lineage>
</organism>
<protein>
    <submittedName>
        <fullName evidence="1">Uncharacterized protein</fullName>
    </submittedName>
</protein>
<keyword evidence="2" id="KW-1185">Reference proteome</keyword>
<dbReference type="RefSeq" id="WP_148933245.1">
    <property type="nucleotide sequence ID" value="NZ_VNHS01000017.1"/>
</dbReference>
<gene>
    <name evidence="1" type="ORF">BCM02_11721</name>
</gene>
<evidence type="ECO:0000313" key="2">
    <source>
        <dbReference type="Proteomes" id="UP000323257"/>
    </source>
</evidence>
<reference evidence="1 2" key="1">
    <citation type="submission" date="2019-07" db="EMBL/GenBank/DDBJ databases">
        <title>Genomic Encyclopedia of Type Strains, Phase III (KMG-III): the genomes of soil and plant-associated and newly described type strains.</title>
        <authorList>
            <person name="Whitman W."/>
        </authorList>
    </citation>
    <scope>NUCLEOTIDE SEQUENCE [LARGE SCALE GENOMIC DNA]</scope>
    <source>
        <strain evidence="1 2">BL24</strain>
    </source>
</reference>
<proteinExistence type="predicted"/>
<comment type="caution">
    <text evidence="1">The sequence shown here is derived from an EMBL/GenBank/DDBJ whole genome shotgun (WGS) entry which is preliminary data.</text>
</comment>
<evidence type="ECO:0000313" key="1">
    <source>
        <dbReference type="EMBL" id="TYP68903.1"/>
    </source>
</evidence>
<dbReference type="OrthoDB" id="2666398at2"/>
<accession>A0A5S5BTI4</accession>
<dbReference type="Proteomes" id="UP000323257">
    <property type="component" value="Unassembled WGS sequence"/>
</dbReference>
<dbReference type="AlphaFoldDB" id="A0A5S5BTI4"/>
<sequence length="69" mass="8271">MSKRIESEEQYNDSLKWMTEKAIKLADPLFQGEERDKMMRTYDYVTQQVLDYKRREREARCEGTGETAS</sequence>